<sequence length="101" mass="10954">MFVYLFLVAQYESWSVPVAIILVVPMAIGGAILALLLTGQALNLYAQIGLVLLIAMAAKNAILIVEFARQLREEEGRSIVEAAAEAARLRFRAVCMTAVSF</sequence>
<dbReference type="PANTHER" id="PTHR32063">
    <property type="match status" value="1"/>
</dbReference>
<name>A0A3C1KTN3_9GAMM</name>
<dbReference type="Proteomes" id="UP000259273">
    <property type="component" value="Unassembled WGS sequence"/>
</dbReference>
<reference evidence="2 3" key="1">
    <citation type="journal article" date="2018" name="Nat. Biotechnol.">
        <title>A standardized bacterial taxonomy based on genome phylogeny substantially revises the tree of life.</title>
        <authorList>
            <person name="Parks D.H."/>
            <person name="Chuvochina M."/>
            <person name="Waite D.W."/>
            <person name="Rinke C."/>
            <person name="Skarshewski A."/>
            <person name="Chaumeil P.A."/>
            <person name="Hugenholtz P."/>
        </authorList>
    </citation>
    <scope>NUCLEOTIDE SEQUENCE [LARGE SCALE GENOMIC DNA]</scope>
    <source>
        <strain evidence="2">UBA9158</strain>
    </source>
</reference>
<comment type="caution">
    <text evidence="2">The sequence shown here is derived from an EMBL/GenBank/DDBJ whole genome shotgun (WGS) entry which is preliminary data.</text>
</comment>
<dbReference type="PANTHER" id="PTHR32063:SF76">
    <property type="entry name" value="EFFLUX PUMP MEMBRANE TRANSPORTER"/>
    <property type="match status" value="1"/>
</dbReference>
<keyword evidence="1" id="KW-1133">Transmembrane helix</keyword>
<dbReference type="GO" id="GO:0005886">
    <property type="term" value="C:plasma membrane"/>
    <property type="evidence" value="ECO:0007669"/>
    <property type="project" value="TreeGrafter"/>
</dbReference>
<dbReference type="Pfam" id="PF00873">
    <property type="entry name" value="ACR_tran"/>
    <property type="match status" value="1"/>
</dbReference>
<evidence type="ECO:0000256" key="1">
    <source>
        <dbReference type="SAM" id="Phobius"/>
    </source>
</evidence>
<feature type="transmembrane region" description="Helical" evidence="1">
    <location>
        <begin position="14"/>
        <end position="37"/>
    </location>
</feature>
<protein>
    <submittedName>
        <fullName evidence="2">Uncharacterized protein</fullName>
    </submittedName>
</protein>
<dbReference type="Gene3D" id="1.20.1640.10">
    <property type="entry name" value="Multidrug efflux transporter AcrB transmembrane domain"/>
    <property type="match status" value="1"/>
</dbReference>
<organism evidence="2 3">
    <name type="scientific">Haliea salexigens</name>
    <dbReference type="NCBI Taxonomy" id="287487"/>
    <lineage>
        <taxon>Bacteria</taxon>
        <taxon>Pseudomonadati</taxon>
        <taxon>Pseudomonadota</taxon>
        <taxon>Gammaproteobacteria</taxon>
        <taxon>Cellvibrionales</taxon>
        <taxon>Halieaceae</taxon>
        <taxon>Haliea</taxon>
    </lineage>
</organism>
<feature type="transmembrane region" description="Helical" evidence="1">
    <location>
        <begin position="44"/>
        <end position="65"/>
    </location>
</feature>
<feature type="non-terminal residue" evidence="2">
    <location>
        <position position="101"/>
    </location>
</feature>
<dbReference type="EMBL" id="DMND01000269">
    <property type="protein sequence ID" value="HAN29911.1"/>
    <property type="molecule type" value="Genomic_DNA"/>
</dbReference>
<evidence type="ECO:0000313" key="3">
    <source>
        <dbReference type="Proteomes" id="UP000259273"/>
    </source>
</evidence>
<dbReference type="GO" id="GO:0042910">
    <property type="term" value="F:xenobiotic transmembrane transporter activity"/>
    <property type="evidence" value="ECO:0007669"/>
    <property type="project" value="TreeGrafter"/>
</dbReference>
<dbReference type="InterPro" id="IPR001036">
    <property type="entry name" value="Acrflvin-R"/>
</dbReference>
<dbReference type="SUPFAM" id="SSF82866">
    <property type="entry name" value="Multidrug efflux transporter AcrB transmembrane domain"/>
    <property type="match status" value="1"/>
</dbReference>
<gene>
    <name evidence="2" type="ORF">DCP75_19765</name>
</gene>
<keyword evidence="1" id="KW-0812">Transmembrane</keyword>
<proteinExistence type="predicted"/>
<accession>A0A3C1KTN3</accession>
<dbReference type="AlphaFoldDB" id="A0A3C1KTN3"/>
<evidence type="ECO:0000313" key="2">
    <source>
        <dbReference type="EMBL" id="HAN29911.1"/>
    </source>
</evidence>
<keyword evidence="1" id="KW-0472">Membrane</keyword>